<dbReference type="InterPro" id="IPR001096">
    <property type="entry name" value="Peptidase_C13"/>
</dbReference>
<dbReference type="InterPro" id="IPR046427">
    <property type="entry name" value="Legumain_prodom_sf"/>
</dbReference>
<dbReference type="GO" id="GO:0005773">
    <property type="term" value="C:vacuole"/>
    <property type="evidence" value="ECO:0007669"/>
    <property type="project" value="GOC"/>
</dbReference>
<dbReference type="PIRSF" id="PIRSF019663">
    <property type="entry name" value="Legumain"/>
    <property type="match status" value="1"/>
</dbReference>
<feature type="active site" description="Nucleophile" evidence="2">
    <location>
        <position position="91"/>
    </location>
</feature>
<dbReference type="PANTHER" id="PTHR12000:SF42">
    <property type="entry name" value="LEGUMAIN"/>
    <property type="match status" value="1"/>
</dbReference>
<accession>A0A183A801</accession>
<reference evidence="3 4" key="2">
    <citation type="submission" date="2018-11" db="EMBL/GenBank/DDBJ databases">
        <authorList>
            <consortium name="Pathogen Informatics"/>
        </authorList>
    </citation>
    <scope>NUCLEOTIDE SEQUENCE [LARGE SCALE GENOMIC DNA]</scope>
    <source>
        <strain evidence="3 4">Egypt</strain>
    </source>
</reference>
<dbReference type="PRINTS" id="PR00776">
    <property type="entry name" value="HEMOGLOBNASE"/>
</dbReference>
<feature type="active site" evidence="2">
    <location>
        <position position="50"/>
    </location>
</feature>
<dbReference type="OrthoDB" id="9973749at2759"/>
<dbReference type="Gene3D" id="3.40.50.1460">
    <property type="match status" value="1"/>
</dbReference>
<evidence type="ECO:0000313" key="4">
    <source>
        <dbReference type="Proteomes" id="UP000272942"/>
    </source>
</evidence>
<dbReference type="Pfam" id="PF01650">
    <property type="entry name" value="Peptidase_C13"/>
    <property type="match status" value="1"/>
</dbReference>
<comment type="similarity">
    <text evidence="1">Belongs to the peptidase C13 family.</text>
</comment>
<proteinExistence type="inferred from homology"/>
<dbReference type="AlphaFoldDB" id="A0A183A801"/>
<sequence>MDDLRAEYTRDVTPAMFRRVLLGDPELKKAGKKVLESGPGDNVFIFFTDHGAPNLIGFPNGELYARQLQDIFTNMNKKKGYNSLVMYVEACYAGSMFENLLPTNMRIFVTTAANAHESSWASFCDDPKVGTCLADAYSYTWMSDSEHHDLKSWTLSNQFQFVKNHVQSSHVMEYGDMKLSNTAVAAFQAGDRRPLLSNKRNTAKLEALDSRPAVQAHLVHLMHRIKMANTQDKQERAHRHLNRVLELAKMAQETMDEIVHDVTQQAATPVARNDVNSHLDCYETVFENYKTKCFSIQQVPEVAQELRKLDQLCKQGYEVEKIVQAIFDVCG</sequence>
<dbReference type="WBParaSite" id="ECPE_0000308901-mRNA-1">
    <property type="protein sequence ID" value="ECPE_0000308901-mRNA-1"/>
    <property type="gene ID" value="ECPE_0000308901"/>
</dbReference>
<dbReference type="Proteomes" id="UP000272942">
    <property type="component" value="Unassembled WGS sequence"/>
</dbReference>
<evidence type="ECO:0000313" key="5">
    <source>
        <dbReference type="WBParaSite" id="ECPE_0000308901-mRNA-1"/>
    </source>
</evidence>
<evidence type="ECO:0000256" key="1">
    <source>
        <dbReference type="ARBA" id="ARBA00009941"/>
    </source>
</evidence>
<organism evidence="5">
    <name type="scientific">Echinostoma caproni</name>
    <dbReference type="NCBI Taxonomy" id="27848"/>
    <lineage>
        <taxon>Eukaryota</taxon>
        <taxon>Metazoa</taxon>
        <taxon>Spiralia</taxon>
        <taxon>Lophotrochozoa</taxon>
        <taxon>Platyhelminthes</taxon>
        <taxon>Trematoda</taxon>
        <taxon>Digenea</taxon>
        <taxon>Plagiorchiida</taxon>
        <taxon>Echinostomata</taxon>
        <taxon>Echinostomatoidea</taxon>
        <taxon>Echinostomatidae</taxon>
        <taxon>Echinostoma</taxon>
    </lineage>
</organism>
<dbReference type="EMBL" id="UZAN01040087">
    <property type="protein sequence ID" value="VDP68391.1"/>
    <property type="molecule type" value="Genomic_DNA"/>
</dbReference>
<gene>
    <name evidence="3" type="ORF">ECPE_LOCUS3086</name>
</gene>
<reference evidence="5" key="1">
    <citation type="submission" date="2016-06" db="UniProtKB">
        <authorList>
            <consortium name="WormBaseParasite"/>
        </authorList>
    </citation>
    <scope>IDENTIFICATION</scope>
</reference>
<keyword evidence="4" id="KW-1185">Reference proteome</keyword>
<dbReference type="CDD" id="cd21115">
    <property type="entry name" value="legumain_C"/>
    <property type="match status" value="1"/>
</dbReference>
<dbReference type="PANTHER" id="PTHR12000">
    <property type="entry name" value="HEMOGLOBINASE FAMILY MEMBER"/>
    <property type="match status" value="1"/>
</dbReference>
<dbReference type="GO" id="GO:0004197">
    <property type="term" value="F:cysteine-type endopeptidase activity"/>
    <property type="evidence" value="ECO:0007669"/>
    <property type="project" value="TreeGrafter"/>
</dbReference>
<dbReference type="GO" id="GO:0006624">
    <property type="term" value="P:vacuolar protein processing"/>
    <property type="evidence" value="ECO:0007669"/>
    <property type="project" value="TreeGrafter"/>
</dbReference>
<dbReference type="GO" id="GO:0051603">
    <property type="term" value="P:proteolysis involved in protein catabolic process"/>
    <property type="evidence" value="ECO:0007669"/>
    <property type="project" value="TreeGrafter"/>
</dbReference>
<protein>
    <submittedName>
        <fullName evidence="5">Legumain</fullName>
    </submittedName>
</protein>
<evidence type="ECO:0000313" key="3">
    <source>
        <dbReference type="EMBL" id="VDP68391.1"/>
    </source>
</evidence>
<evidence type="ECO:0000256" key="2">
    <source>
        <dbReference type="PIRSR" id="PIRSR019663-1"/>
    </source>
</evidence>
<dbReference type="InterPro" id="IPR048501">
    <property type="entry name" value="Legum_prodom"/>
</dbReference>
<dbReference type="Gene3D" id="1.10.132.130">
    <property type="match status" value="1"/>
</dbReference>
<name>A0A183A801_9TREM</name>